<dbReference type="Proteomes" id="UP000320813">
    <property type="component" value="Unassembled WGS sequence"/>
</dbReference>
<proteinExistence type="predicted"/>
<dbReference type="InterPro" id="IPR016024">
    <property type="entry name" value="ARM-type_fold"/>
</dbReference>
<evidence type="ECO:0000313" key="1">
    <source>
        <dbReference type="EMBL" id="RZD14521.1"/>
    </source>
</evidence>
<gene>
    <name evidence="1" type="ORF">EVJ47_04960</name>
</gene>
<dbReference type="SUPFAM" id="SSF48371">
    <property type="entry name" value="ARM repeat"/>
    <property type="match status" value="1"/>
</dbReference>
<comment type="caution">
    <text evidence="1">The sequence shown here is derived from an EMBL/GenBank/DDBJ whole genome shotgun (WGS) entry which is preliminary data.</text>
</comment>
<protein>
    <submittedName>
        <fullName evidence="1">HEAT repeat domain-containing protein</fullName>
    </submittedName>
</protein>
<dbReference type="Gene3D" id="1.25.10.10">
    <property type="entry name" value="Leucine-rich Repeat Variant"/>
    <property type="match status" value="1"/>
</dbReference>
<sequence length="670" mass="77450">MNKQDKQRDLLFADNVDVVRNAIDNIAKYGTIKDKKLIVDLLGSSSPGIVEFAENTIIKLQEKGLIKKLFEISASSGSGIKIRSNSFDVIKQIAMKNGNFLTEYFNKSKGKYNRIISELIRYGNFIPNDYPKRILVKLSKDKDEITRANAVESIGILKLKLDGVLIKALDDTFFVSSSAIFSIGEIRLKRAFPRLKELFLKSRDRVVRNIIVDSLAKIGGNEILDFLLNLLGKNNRYTIDKIYILKSLYKIYTADNRKKSGTKESLLQKISNLNLRISISSIEEYEEKEAIDSILCYFSLLNHKKSEKMFKFLFEYYVKTENIDELEYLYIKNILKKIARPKYIMNYIKSLKPSSDFNKYDLLINVLSEISPRDIINLLDFFKDKKLFLEAKISSLIYACSVFSDKNFSYKTAFYDIILYYLSDGNGNVRKSAINLSRCSKSGIYIDKLFTFLLKENLPDVTSAFINTISNLLSFKRNKKYFYFFADNLSLKNDKIIEYSLKILEEAKLSLTDNDISDLYSKFANFKYVKSIPLKRLLARVLRKYDLAKYKEAMSFLLDESDEEIKFNYLNSLFISGVKDLKLYLDVLSSAGNFSDEFKYKIVELIEKLGDPKSFDFLVFMLNKEKSKMVKIAILSAIHIIDKEKAANIIKKYNSSKDKDLRSYSLELIQ</sequence>
<dbReference type="InterPro" id="IPR011989">
    <property type="entry name" value="ARM-like"/>
</dbReference>
<reference evidence="1 2" key="1">
    <citation type="submission" date="2019-01" db="EMBL/GenBank/DDBJ databases">
        <title>Insights into ecological role of a new deltaproteobacterial order Candidatus Sinidesulfobacterales (Sva0485) by metagenomics and metatranscriptomics.</title>
        <authorList>
            <person name="Tan S."/>
            <person name="Liu J."/>
            <person name="Fang Y."/>
            <person name="Hedlund B.P."/>
            <person name="Lian Z.H."/>
            <person name="Huang L.Y."/>
            <person name="Li J.T."/>
            <person name="Huang L.N."/>
            <person name="Li W.J."/>
            <person name="Jiang H.C."/>
            <person name="Dong H.L."/>
            <person name="Shu W.S."/>
        </authorList>
    </citation>
    <scope>NUCLEOTIDE SEQUENCE [LARGE SCALE GENOMIC DNA]</scope>
    <source>
        <strain evidence="1">AP3</strain>
    </source>
</reference>
<evidence type="ECO:0000313" key="2">
    <source>
        <dbReference type="Proteomes" id="UP000320813"/>
    </source>
</evidence>
<organism evidence="1 2">
    <name type="scientific">Candidatus Acidulodesulfobacterium ferriphilum</name>
    <dbReference type="NCBI Taxonomy" id="2597223"/>
    <lineage>
        <taxon>Bacteria</taxon>
        <taxon>Deltaproteobacteria</taxon>
        <taxon>Candidatus Acidulodesulfobacterales</taxon>
        <taxon>Candidatus Acidulodesulfobacterium</taxon>
    </lineage>
</organism>
<accession>A0A519BB57</accession>
<name>A0A519BB57_9DELT</name>
<dbReference type="AlphaFoldDB" id="A0A519BB57"/>
<dbReference type="EMBL" id="SGBD01000002">
    <property type="protein sequence ID" value="RZD14521.1"/>
    <property type="molecule type" value="Genomic_DNA"/>
</dbReference>